<comment type="function">
    <text evidence="2">Hydrolyzes RNA 2',3'-cyclic phosphodiester to an RNA 2'-phosphomonoester.</text>
</comment>
<gene>
    <name evidence="4" type="ORF">rosag_28180</name>
</gene>
<dbReference type="EC" id="3.1.4.58" evidence="2"/>
<comment type="caution">
    <text evidence="4">The sequence shown here is derived from an EMBL/GenBank/DDBJ whole genome shotgun (WGS) entry which is preliminary data.</text>
</comment>
<proteinExistence type="inferred from homology"/>
<feature type="short sequence motif" description="HXTX 1" evidence="2">
    <location>
        <begin position="55"/>
        <end position="58"/>
    </location>
</feature>
<evidence type="ECO:0000259" key="3">
    <source>
        <dbReference type="Pfam" id="PF02834"/>
    </source>
</evidence>
<dbReference type="Gene3D" id="3.90.1140.10">
    <property type="entry name" value="Cyclic phosphodiesterase"/>
    <property type="match status" value="1"/>
</dbReference>
<dbReference type="NCBIfam" id="TIGR02258">
    <property type="entry name" value="2_5_ligase"/>
    <property type="match status" value="1"/>
</dbReference>
<comment type="catalytic activity">
    <reaction evidence="2">
        <text>a 3'-end 2',3'-cyclophospho-ribonucleotide-RNA + H2O = a 3'-end 2'-phospho-ribonucleotide-RNA + H(+)</text>
        <dbReference type="Rhea" id="RHEA:11828"/>
        <dbReference type="Rhea" id="RHEA-COMP:10464"/>
        <dbReference type="Rhea" id="RHEA-COMP:17353"/>
        <dbReference type="ChEBI" id="CHEBI:15377"/>
        <dbReference type="ChEBI" id="CHEBI:15378"/>
        <dbReference type="ChEBI" id="CHEBI:83064"/>
        <dbReference type="ChEBI" id="CHEBI:173113"/>
        <dbReference type="EC" id="3.1.4.58"/>
    </reaction>
</comment>
<dbReference type="EMBL" id="BRXS01000004">
    <property type="protein sequence ID" value="GLC26305.1"/>
    <property type="molecule type" value="Genomic_DNA"/>
</dbReference>
<dbReference type="InterPro" id="IPR014051">
    <property type="entry name" value="Phosphoesterase_HXTX"/>
</dbReference>
<dbReference type="GO" id="GO:0008664">
    <property type="term" value="F:RNA 2',3'-cyclic 3'-phosphodiesterase activity"/>
    <property type="evidence" value="ECO:0007669"/>
    <property type="project" value="UniProtKB-EC"/>
</dbReference>
<dbReference type="AlphaFoldDB" id="A0AA37V1J2"/>
<dbReference type="SUPFAM" id="SSF55144">
    <property type="entry name" value="LigT-like"/>
    <property type="match status" value="1"/>
</dbReference>
<feature type="domain" description="Phosphoesterase HXTX" evidence="3">
    <location>
        <begin position="114"/>
        <end position="190"/>
    </location>
</feature>
<protein>
    <recommendedName>
        <fullName evidence="2">RNA 2',3'-cyclic phosphodiesterase</fullName>
        <shortName evidence="2">RNA 2',3'-CPDase</shortName>
        <ecNumber evidence="2">3.1.4.58</ecNumber>
    </recommendedName>
</protein>
<keyword evidence="1 2" id="KW-0378">Hydrolase</keyword>
<dbReference type="InterPro" id="IPR009097">
    <property type="entry name" value="Cyclic_Pdiesterase"/>
</dbReference>
<organism evidence="4 5">
    <name type="scientific">Roseisolibacter agri</name>
    <dbReference type="NCBI Taxonomy" id="2014610"/>
    <lineage>
        <taxon>Bacteria</taxon>
        <taxon>Pseudomonadati</taxon>
        <taxon>Gemmatimonadota</taxon>
        <taxon>Gemmatimonadia</taxon>
        <taxon>Gemmatimonadales</taxon>
        <taxon>Gemmatimonadaceae</taxon>
        <taxon>Roseisolibacter</taxon>
    </lineage>
</organism>
<name>A0AA37V1J2_9BACT</name>
<feature type="short sequence motif" description="HXTX 2" evidence="2">
    <location>
        <begin position="141"/>
        <end position="144"/>
    </location>
</feature>
<dbReference type="PANTHER" id="PTHR35561:SF1">
    <property type="entry name" value="RNA 2',3'-CYCLIC PHOSPHODIESTERASE"/>
    <property type="match status" value="1"/>
</dbReference>
<feature type="active site" description="Proton donor" evidence="2">
    <location>
        <position position="55"/>
    </location>
</feature>
<sequence>MSDPAGSERTPRLFVALNLPAELRATLHAAVRQAVAPLVEEAPRAVAWVPEPNLHVTVRFVGERPAALVDPLREALDLAASAVHVHDLAIGGLGAFPNLRRPRVLWIGVAMNVALAALYQKVDDACWRLAIGREARPFHPHVTIGRIRMGASVPAGRLEEAVQALTTYRWTMPVETVDLMSSELASGGSRYARLHAAALSPASGGR</sequence>
<dbReference type="GO" id="GO:0004113">
    <property type="term" value="F:2',3'-cyclic-nucleotide 3'-phosphodiesterase activity"/>
    <property type="evidence" value="ECO:0007669"/>
    <property type="project" value="InterPro"/>
</dbReference>
<feature type="active site" description="Proton acceptor" evidence="2">
    <location>
        <position position="141"/>
    </location>
</feature>
<evidence type="ECO:0000256" key="2">
    <source>
        <dbReference type="HAMAP-Rule" id="MF_01940"/>
    </source>
</evidence>
<dbReference type="Pfam" id="PF02834">
    <property type="entry name" value="LigT_PEase"/>
    <property type="match status" value="2"/>
</dbReference>
<reference evidence="4" key="1">
    <citation type="submission" date="2022-08" db="EMBL/GenBank/DDBJ databases">
        <title>Draft genome sequencing of Roseisolibacter agri AW1220.</title>
        <authorList>
            <person name="Tobiishi Y."/>
            <person name="Tonouchi A."/>
        </authorList>
    </citation>
    <scope>NUCLEOTIDE SEQUENCE</scope>
    <source>
        <strain evidence="4">AW1220</strain>
    </source>
</reference>
<keyword evidence="5" id="KW-1185">Reference proteome</keyword>
<feature type="domain" description="Phosphoesterase HXTX" evidence="3">
    <location>
        <begin position="31"/>
        <end position="106"/>
    </location>
</feature>
<accession>A0AA37V1J2</accession>
<evidence type="ECO:0000313" key="4">
    <source>
        <dbReference type="EMBL" id="GLC26305.1"/>
    </source>
</evidence>
<dbReference type="Proteomes" id="UP001161325">
    <property type="component" value="Unassembled WGS sequence"/>
</dbReference>
<evidence type="ECO:0000256" key="1">
    <source>
        <dbReference type="ARBA" id="ARBA00022801"/>
    </source>
</evidence>
<dbReference type="RefSeq" id="WP_284350763.1">
    <property type="nucleotide sequence ID" value="NZ_BRXS01000004.1"/>
</dbReference>
<dbReference type="PANTHER" id="PTHR35561">
    <property type="entry name" value="RNA 2',3'-CYCLIC PHOSPHODIESTERASE"/>
    <property type="match status" value="1"/>
</dbReference>
<evidence type="ECO:0000313" key="5">
    <source>
        <dbReference type="Proteomes" id="UP001161325"/>
    </source>
</evidence>
<dbReference type="HAMAP" id="MF_01940">
    <property type="entry name" value="RNA_CPDase"/>
    <property type="match status" value="1"/>
</dbReference>
<comment type="similarity">
    <text evidence="2">Belongs to the 2H phosphoesterase superfamily. ThpR family.</text>
</comment>
<dbReference type="InterPro" id="IPR004175">
    <property type="entry name" value="RNA_CPDase"/>
</dbReference>